<evidence type="ECO:0000256" key="2">
    <source>
        <dbReference type="ARBA" id="ARBA00001946"/>
    </source>
</evidence>
<evidence type="ECO:0000256" key="15">
    <source>
        <dbReference type="PROSITE-ProRule" id="PRU01319"/>
    </source>
</evidence>
<keyword evidence="11 14" id="KW-0255">Endonuclease</keyword>
<evidence type="ECO:0000256" key="3">
    <source>
        <dbReference type="ARBA" id="ARBA00004065"/>
    </source>
</evidence>
<dbReference type="InterPro" id="IPR036397">
    <property type="entry name" value="RNaseH_sf"/>
</dbReference>
<dbReference type="InterPro" id="IPR022898">
    <property type="entry name" value="RNase_HII"/>
</dbReference>
<comment type="function">
    <text evidence="3 14 16">Endonuclease that specifically degrades the RNA of RNA-DNA hybrids.</text>
</comment>
<evidence type="ECO:0000256" key="12">
    <source>
        <dbReference type="ARBA" id="ARBA00022801"/>
    </source>
</evidence>
<protein>
    <recommendedName>
        <fullName evidence="7 14">Ribonuclease HII</fullName>
        <shortName evidence="14">RNase HII</shortName>
        <ecNumber evidence="6 14">3.1.26.4</ecNumber>
    </recommendedName>
</protein>
<evidence type="ECO:0000256" key="13">
    <source>
        <dbReference type="ARBA" id="ARBA00023211"/>
    </source>
</evidence>
<keyword evidence="8 14" id="KW-0963">Cytoplasm</keyword>
<dbReference type="PANTHER" id="PTHR10954:SF18">
    <property type="entry name" value="RIBONUCLEASE HII"/>
    <property type="match status" value="1"/>
</dbReference>
<dbReference type="Proteomes" id="UP000324159">
    <property type="component" value="Unassembled WGS sequence"/>
</dbReference>
<evidence type="ECO:0000256" key="1">
    <source>
        <dbReference type="ARBA" id="ARBA00000077"/>
    </source>
</evidence>
<dbReference type="GO" id="GO:0004523">
    <property type="term" value="F:RNA-DNA hybrid ribonuclease activity"/>
    <property type="evidence" value="ECO:0007669"/>
    <property type="project" value="UniProtKB-UniRule"/>
</dbReference>
<dbReference type="PROSITE" id="PS51975">
    <property type="entry name" value="RNASE_H_2"/>
    <property type="match status" value="1"/>
</dbReference>
<comment type="catalytic activity">
    <reaction evidence="1 14 15 16">
        <text>Endonucleolytic cleavage to 5'-phosphomonoester.</text>
        <dbReference type="EC" id="3.1.26.4"/>
    </reaction>
</comment>
<evidence type="ECO:0000259" key="17">
    <source>
        <dbReference type="PROSITE" id="PS51975"/>
    </source>
</evidence>
<dbReference type="GO" id="GO:0006298">
    <property type="term" value="P:mismatch repair"/>
    <property type="evidence" value="ECO:0007669"/>
    <property type="project" value="TreeGrafter"/>
</dbReference>
<feature type="binding site" evidence="14 15">
    <location>
        <position position="50"/>
    </location>
    <ligand>
        <name>a divalent metal cation</name>
        <dbReference type="ChEBI" id="CHEBI:60240"/>
    </ligand>
</feature>
<dbReference type="EC" id="3.1.26.4" evidence="6 14"/>
<sequence>MPKPFCPPLGGCSEGGTVVTLDLFSETEEHPLFFEQQAARRGFRTVAGIDEAGRGPLAGPVVAAAVVLPESFDLPGLTDSKQLTAVRRRELFYLIRRQARAIGVGIVDAAEVDRRNILQATLEAMRLAVCRLRQPADFLLVDGISKIPLDRPQLTLKKGDSRSLSVAAASVVAKVVRDRMMLGYDRKYPGYGFAGHKGYGSAAHRQAIARLGPCPIHRKTFAGVREHVTA</sequence>
<dbReference type="GO" id="GO:0043137">
    <property type="term" value="P:DNA replication, removal of RNA primer"/>
    <property type="evidence" value="ECO:0007669"/>
    <property type="project" value="TreeGrafter"/>
</dbReference>
<dbReference type="GO" id="GO:0032299">
    <property type="term" value="C:ribonuclease H2 complex"/>
    <property type="evidence" value="ECO:0007669"/>
    <property type="project" value="TreeGrafter"/>
</dbReference>
<evidence type="ECO:0000256" key="10">
    <source>
        <dbReference type="ARBA" id="ARBA00022723"/>
    </source>
</evidence>
<evidence type="ECO:0000256" key="14">
    <source>
        <dbReference type="HAMAP-Rule" id="MF_00052"/>
    </source>
</evidence>
<comment type="cofactor">
    <cofactor evidence="14 15">
        <name>Mn(2+)</name>
        <dbReference type="ChEBI" id="CHEBI:29035"/>
    </cofactor>
    <cofactor evidence="14 15">
        <name>Mg(2+)</name>
        <dbReference type="ChEBI" id="CHEBI:18420"/>
    </cofactor>
    <text evidence="14 15">Manganese or magnesium. Binds 1 divalent metal ion per monomer in the absence of substrate. May bind a second metal ion after substrate binding.</text>
</comment>
<evidence type="ECO:0000256" key="8">
    <source>
        <dbReference type="ARBA" id="ARBA00022490"/>
    </source>
</evidence>
<dbReference type="GO" id="GO:0030145">
    <property type="term" value="F:manganese ion binding"/>
    <property type="evidence" value="ECO:0007669"/>
    <property type="project" value="UniProtKB-UniRule"/>
</dbReference>
<evidence type="ECO:0000256" key="16">
    <source>
        <dbReference type="RuleBase" id="RU003515"/>
    </source>
</evidence>
<evidence type="ECO:0000313" key="18">
    <source>
        <dbReference type="EMBL" id="TYO96078.1"/>
    </source>
</evidence>
<dbReference type="OrthoDB" id="9803420at2"/>
<dbReference type="InterPro" id="IPR012337">
    <property type="entry name" value="RNaseH-like_sf"/>
</dbReference>
<evidence type="ECO:0000256" key="6">
    <source>
        <dbReference type="ARBA" id="ARBA00012180"/>
    </source>
</evidence>
<evidence type="ECO:0000313" key="19">
    <source>
        <dbReference type="Proteomes" id="UP000324159"/>
    </source>
</evidence>
<dbReference type="HAMAP" id="MF_00052_B">
    <property type="entry name" value="RNase_HII_B"/>
    <property type="match status" value="1"/>
</dbReference>
<keyword evidence="19" id="KW-1185">Reference proteome</keyword>
<proteinExistence type="inferred from homology"/>
<comment type="cofactor">
    <cofactor evidence="2">
        <name>Mg(2+)</name>
        <dbReference type="ChEBI" id="CHEBI:18420"/>
    </cofactor>
</comment>
<dbReference type="Pfam" id="PF01351">
    <property type="entry name" value="RNase_HII"/>
    <property type="match status" value="1"/>
</dbReference>
<dbReference type="Gene3D" id="3.30.420.10">
    <property type="entry name" value="Ribonuclease H-like superfamily/Ribonuclease H"/>
    <property type="match status" value="1"/>
</dbReference>
<name>A0A5D3WJM6_9BACT</name>
<dbReference type="AlphaFoldDB" id="A0A5D3WJM6"/>
<keyword evidence="13 14" id="KW-0464">Manganese</keyword>
<dbReference type="InterPro" id="IPR001352">
    <property type="entry name" value="RNase_HII/HIII"/>
</dbReference>
<feature type="binding site" evidence="14 15">
    <location>
        <position position="142"/>
    </location>
    <ligand>
        <name>a divalent metal cation</name>
        <dbReference type="ChEBI" id="CHEBI:60240"/>
    </ligand>
</feature>
<evidence type="ECO:0000256" key="5">
    <source>
        <dbReference type="ARBA" id="ARBA00007383"/>
    </source>
</evidence>
<comment type="subcellular location">
    <subcellularLocation>
        <location evidence="4 14">Cytoplasm</location>
    </subcellularLocation>
</comment>
<organism evidence="18 19">
    <name type="scientific">Geothermobacter ehrlichii</name>
    <dbReference type="NCBI Taxonomy" id="213224"/>
    <lineage>
        <taxon>Bacteria</taxon>
        <taxon>Pseudomonadati</taxon>
        <taxon>Thermodesulfobacteriota</taxon>
        <taxon>Desulfuromonadia</taxon>
        <taxon>Desulfuromonadales</taxon>
        <taxon>Geothermobacteraceae</taxon>
        <taxon>Geothermobacter</taxon>
    </lineage>
</organism>
<dbReference type="GO" id="GO:0003723">
    <property type="term" value="F:RNA binding"/>
    <property type="evidence" value="ECO:0007669"/>
    <property type="project" value="UniProtKB-UniRule"/>
</dbReference>
<evidence type="ECO:0000256" key="9">
    <source>
        <dbReference type="ARBA" id="ARBA00022722"/>
    </source>
</evidence>
<feature type="binding site" evidence="14 15">
    <location>
        <position position="51"/>
    </location>
    <ligand>
        <name>a divalent metal cation</name>
        <dbReference type="ChEBI" id="CHEBI:60240"/>
    </ligand>
</feature>
<dbReference type="PANTHER" id="PTHR10954">
    <property type="entry name" value="RIBONUCLEASE H2 SUBUNIT A"/>
    <property type="match status" value="1"/>
</dbReference>
<comment type="caution">
    <text evidence="18">The sequence shown here is derived from an EMBL/GenBank/DDBJ whole genome shotgun (WGS) entry which is preliminary data.</text>
</comment>
<dbReference type="EMBL" id="VNIB01000015">
    <property type="protein sequence ID" value="TYO96078.1"/>
    <property type="molecule type" value="Genomic_DNA"/>
</dbReference>
<gene>
    <name evidence="14" type="primary">rnhB</name>
    <name evidence="18" type="ORF">EDC39_11524</name>
</gene>
<feature type="domain" description="RNase H type-2" evidence="17">
    <location>
        <begin position="44"/>
        <end position="230"/>
    </location>
</feature>
<dbReference type="NCBIfam" id="NF000595">
    <property type="entry name" value="PRK00015.1-3"/>
    <property type="match status" value="1"/>
</dbReference>
<dbReference type="NCBIfam" id="NF000594">
    <property type="entry name" value="PRK00015.1-1"/>
    <property type="match status" value="1"/>
</dbReference>
<accession>A0A5D3WJM6</accession>
<evidence type="ECO:0000256" key="7">
    <source>
        <dbReference type="ARBA" id="ARBA00019179"/>
    </source>
</evidence>
<evidence type="ECO:0000256" key="4">
    <source>
        <dbReference type="ARBA" id="ARBA00004496"/>
    </source>
</evidence>
<dbReference type="InterPro" id="IPR024567">
    <property type="entry name" value="RNase_HII/HIII_dom"/>
</dbReference>
<dbReference type="GO" id="GO:0005737">
    <property type="term" value="C:cytoplasm"/>
    <property type="evidence" value="ECO:0007669"/>
    <property type="project" value="UniProtKB-SubCell"/>
</dbReference>
<dbReference type="SUPFAM" id="SSF53098">
    <property type="entry name" value="Ribonuclease H-like"/>
    <property type="match status" value="1"/>
</dbReference>
<evidence type="ECO:0000256" key="11">
    <source>
        <dbReference type="ARBA" id="ARBA00022759"/>
    </source>
</evidence>
<comment type="similarity">
    <text evidence="5 14 16">Belongs to the RNase HII family.</text>
</comment>
<keyword evidence="12 14" id="KW-0378">Hydrolase</keyword>
<dbReference type="CDD" id="cd07182">
    <property type="entry name" value="RNase_HII_bacteria_HII_like"/>
    <property type="match status" value="1"/>
</dbReference>
<keyword evidence="10 14" id="KW-0479">Metal-binding</keyword>
<reference evidence="18 19" key="1">
    <citation type="submission" date="2019-07" db="EMBL/GenBank/DDBJ databases">
        <title>Genomic Encyclopedia of Type Strains, Phase IV (KMG-IV): sequencing the most valuable type-strain genomes for metagenomic binning, comparative biology and taxonomic classification.</title>
        <authorList>
            <person name="Goeker M."/>
        </authorList>
    </citation>
    <scope>NUCLEOTIDE SEQUENCE [LARGE SCALE GENOMIC DNA]</scope>
    <source>
        <strain evidence="18 19">SS015</strain>
    </source>
</reference>
<keyword evidence="9 14" id="KW-0540">Nuclease</keyword>